<dbReference type="InterPro" id="IPR010987">
    <property type="entry name" value="Glutathione-S-Trfase_C-like"/>
</dbReference>
<dbReference type="PROSITE" id="PS50405">
    <property type="entry name" value="GST_CTER"/>
    <property type="match status" value="1"/>
</dbReference>
<dbReference type="InterPro" id="IPR004045">
    <property type="entry name" value="Glutathione_S-Trfase_N"/>
</dbReference>
<dbReference type="GO" id="GO:0006749">
    <property type="term" value="P:glutathione metabolic process"/>
    <property type="evidence" value="ECO:0007669"/>
    <property type="project" value="TreeGrafter"/>
</dbReference>
<dbReference type="InterPro" id="IPR004046">
    <property type="entry name" value="GST_C"/>
</dbReference>
<comment type="caution">
    <text evidence="7">The sequence shown here is derived from an EMBL/GenBank/DDBJ whole genome shotgun (WGS) entry which is preliminary data.</text>
</comment>
<dbReference type="EMBL" id="MVGT01003494">
    <property type="protein sequence ID" value="OVA03838.1"/>
    <property type="molecule type" value="Genomic_DNA"/>
</dbReference>
<dbReference type="GO" id="GO:0009636">
    <property type="term" value="P:response to toxic substance"/>
    <property type="evidence" value="ECO:0007669"/>
    <property type="project" value="UniProtKB-ARBA"/>
</dbReference>
<comment type="similarity">
    <text evidence="1">Belongs to the GST superfamily. Phi family.</text>
</comment>
<dbReference type="CDD" id="cd03053">
    <property type="entry name" value="GST_N_Phi"/>
    <property type="match status" value="1"/>
</dbReference>
<dbReference type="Pfam" id="PF00043">
    <property type="entry name" value="GST_C"/>
    <property type="match status" value="1"/>
</dbReference>
<dbReference type="InterPro" id="IPR036282">
    <property type="entry name" value="Glutathione-S-Trfase_C_sf"/>
</dbReference>
<dbReference type="Gene3D" id="1.20.1050.10">
    <property type="match status" value="1"/>
</dbReference>
<dbReference type="PANTHER" id="PTHR43900">
    <property type="entry name" value="GLUTATHIONE S-TRANSFERASE RHO"/>
    <property type="match status" value="1"/>
</dbReference>
<dbReference type="InterPro" id="IPR040079">
    <property type="entry name" value="Glutathione_S-Trfase"/>
</dbReference>
<protein>
    <recommendedName>
        <fullName evidence="2">glutathione transferase</fullName>
        <ecNumber evidence="2">2.5.1.18</ecNumber>
    </recommendedName>
</protein>
<dbReference type="AlphaFoldDB" id="A0A200Q053"/>
<dbReference type="STRING" id="56857.A0A200Q053"/>
<dbReference type="FunFam" id="3.40.30.10:FF:000016">
    <property type="entry name" value="Glutathione S-transferase F2"/>
    <property type="match status" value="1"/>
</dbReference>
<evidence type="ECO:0000259" key="5">
    <source>
        <dbReference type="PROSITE" id="PS50404"/>
    </source>
</evidence>
<dbReference type="InParanoid" id="A0A200Q053"/>
<dbReference type="EC" id="2.5.1.18" evidence="2"/>
<evidence type="ECO:0000256" key="2">
    <source>
        <dbReference type="ARBA" id="ARBA00012452"/>
    </source>
</evidence>
<dbReference type="PROSITE" id="PS50404">
    <property type="entry name" value="GST_NTER"/>
    <property type="match status" value="1"/>
</dbReference>
<dbReference type="FunCoup" id="A0A200Q053">
    <property type="interactions" value="481"/>
</dbReference>
<evidence type="ECO:0000256" key="1">
    <source>
        <dbReference type="ARBA" id="ARBA00010128"/>
    </source>
</evidence>
<dbReference type="PANTHER" id="PTHR43900:SF54">
    <property type="entry name" value="GLUTATHIONE S-TRANSFERASE F12"/>
    <property type="match status" value="1"/>
</dbReference>
<dbReference type="OrthoDB" id="422574at2759"/>
<dbReference type="SUPFAM" id="SSF47616">
    <property type="entry name" value="GST C-terminal domain-like"/>
    <property type="match status" value="1"/>
</dbReference>
<dbReference type="Gene3D" id="3.40.30.10">
    <property type="entry name" value="Glutaredoxin"/>
    <property type="match status" value="1"/>
</dbReference>
<evidence type="ECO:0000313" key="8">
    <source>
        <dbReference type="Proteomes" id="UP000195402"/>
    </source>
</evidence>
<proteinExistence type="inferred from homology"/>
<evidence type="ECO:0000256" key="4">
    <source>
        <dbReference type="ARBA" id="ARBA00047960"/>
    </source>
</evidence>
<evidence type="ECO:0000256" key="3">
    <source>
        <dbReference type="ARBA" id="ARBA00022679"/>
    </source>
</evidence>
<dbReference type="GO" id="GO:0043295">
    <property type="term" value="F:glutathione binding"/>
    <property type="evidence" value="ECO:0007669"/>
    <property type="project" value="TreeGrafter"/>
</dbReference>
<dbReference type="SFLD" id="SFLDG00358">
    <property type="entry name" value="Main_(cytGST)"/>
    <property type="match status" value="1"/>
</dbReference>
<accession>A0A200Q053</accession>
<dbReference type="Pfam" id="PF02798">
    <property type="entry name" value="GST_N"/>
    <property type="match status" value="1"/>
</dbReference>
<feature type="domain" description="GST N-terminal" evidence="5">
    <location>
        <begin position="1"/>
        <end position="82"/>
    </location>
</feature>
<comment type="catalytic activity">
    <reaction evidence="4">
        <text>RX + glutathione = an S-substituted glutathione + a halide anion + H(+)</text>
        <dbReference type="Rhea" id="RHEA:16437"/>
        <dbReference type="ChEBI" id="CHEBI:15378"/>
        <dbReference type="ChEBI" id="CHEBI:16042"/>
        <dbReference type="ChEBI" id="CHEBI:17792"/>
        <dbReference type="ChEBI" id="CHEBI:57925"/>
        <dbReference type="ChEBI" id="CHEBI:90779"/>
        <dbReference type="EC" id="2.5.1.18"/>
    </reaction>
</comment>
<name>A0A200Q053_MACCD</name>
<dbReference type="InterPro" id="IPR036249">
    <property type="entry name" value="Thioredoxin-like_sf"/>
</dbReference>
<sequence>MVVKVYGPVTAACPQRVIACLFEKDIDFEIIPVHLESGEHKKPEFLVRQPFGQVPVVEDGDFRLFESRAIIRYYAAKYPERGSNLQGNTLEERALMDQWLEVEAHNYNDLVFTLIFQLVILPRMGQSGDLYLARTSEEKLEKVLDVYEERLSKSKYLAGDAFTLADLSHLPGTRYLMNEAGKSHLVKGRKNVNAWWEDISNRAAWKKVMKLMDESKA</sequence>
<dbReference type="Proteomes" id="UP000195402">
    <property type="component" value="Unassembled WGS sequence"/>
</dbReference>
<evidence type="ECO:0000259" key="6">
    <source>
        <dbReference type="PROSITE" id="PS50405"/>
    </source>
</evidence>
<dbReference type="GO" id="GO:0005737">
    <property type="term" value="C:cytoplasm"/>
    <property type="evidence" value="ECO:0007669"/>
    <property type="project" value="TreeGrafter"/>
</dbReference>
<dbReference type="GO" id="GO:0004364">
    <property type="term" value="F:glutathione transferase activity"/>
    <property type="evidence" value="ECO:0007669"/>
    <property type="project" value="UniProtKB-EC"/>
</dbReference>
<keyword evidence="8" id="KW-1185">Reference proteome</keyword>
<dbReference type="SUPFAM" id="SSF52833">
    <property type="entry name" value="Thioredoxin-like"/>
    <property type="match status" value="1"/>
</dbReference>
<evidence type="ECO:0000313" key="7">
    <source>
        <dbReference type="EMBL" id="OVA03838.1"/>
    </source>
</evidence>
<dbReference type="InterPro" id="IPR034347">
    <property type="entry name" value="GST_Phi_C"/>
</dbReference>
<gene>
    <name evidence="7" type="ORF">BVC80_8283g4</name>
</gene>
<reference evidence="7 8" key="1">
    <citation type="journal article" date="2017" name="Mol. Plant">
        <title>The Genome of Medicinal Plant Macleaya cordata Provides New Insights into Benzylisoquinoline Alkaloids Metabolism.</title>
        <authorList>
            <person name="Liu X."/>
            <person name="Liu Y."/>
            <person name="Huang P."/>
            <person name="Ma Y."/>
            <person name="Qing Z."/>
            <person name="Tang Q."/>
            <person name="Cao H."/>
            <person name="Cheng P."/>
            <person name="Zheng Y."/>
            <person name="Yuan Z."/>
            <person name="Zhou Y."/>
            <person name="Liu J."/>
            <person name="Tang Z."/>
            <person name="Zhuo Y."/>
            <person name="Zhang Y."/>
            <person name="Yu L."/>
            <person name="Huang J."/>
            <person name="Yang P."/>
            <person name="Peng Q."/>
            <person name="Zhang J."/>
            <person name="Jiang W."/>
            <person name="Zhang Z."/>
            <person name="Lin K."/>
            <person name="Ro D.K."/>
            <person name="Chen X."/>
            <person name="Xiong X."/>
            <person name="Shang Y."/>
            <person name="Huang S."/>
            <person name="Zeng J."/>
        </authorList>
    </citation>
    <scope>NUCLEOTIDE SEQUENCE [LARGE SCALE GENOMIC DNA]</scope>
    <source>
        <strain evidence="8">cv. BLH2017</strain>
        <tissue evidence="7">Root</tissue>
    </source>
</reference>
<organism evidence="7 8">
    <name type="scientific">Macleaya cordata</name>
    <name type="common">Five-seeded plume-poppy</name>
    <name type="synonym">Bocconia cordata</name>
    <dbReference type="NCBI Taxonomy" id="56857"/>
    <lineage>
        <taxon>Eukaryota</taxon>
        <taxon>Viridiplantae</taxon>
        <taxon>Streptophyta</taxon>
        <taxon>Embryophyta</taxon>
        <taxon>Tracheophyta</taxon>
        <taxon>Spermatophyta</taxon>
        <taxon>Magnoliopsida</taxon>
        <taxon>Ranunculales</taxon>
        <taxon>Papaveraceae</taxon>
        <taxon>Papaveroideae</taxon>
        <taxon>Macleaya</taxon>
    </lineage>
</organism>
<dbReference type="SFLD" id="SFLDS00019">
    <property type="entry name" value="Glutathione_Transferase_(cytos"/>
    <property type="match status" value="1"/>
</dbReference>
<dbReference type="OMA" id="CPQRVMV"/>
<keyword evidence="3 7" id="KW-0808">Transferase</keyword>
<feature type="domain" description="GST C-terminal" evidence="6">
    <location>
        <begin position="89"/>
        <end position="217"/>
    </location>
</feature>
<dbReference type="CDD" id="cd03187">
    <property type="entry name" value="GST_C_Phi"/>
    <property type="match status" value="1"/>
</dbReference>
<dbReference type="FunFam" id="1.20.1050.10:FF:000004">
    <property type="entry name" value="Glutathione S-transferase F2"/>
    <property type="match status" value="1"/>
</dbReference>